<dbReference type="SUPFAM" id="SSF53756">
    <property type="entry name" value="UDP-Glycosyltransferase/glycogen phosphorylase"/>
    <property type="match status" value="1"/>
</dbReference>
<dbReference type="GO" id="GO:0016757">
    <property type="term" value="F:glycosyltransferase activity"/>
    <property type="evidence" value="ECO:0007669"/>
    <property type="project" value="InterPro"/>
</dbReference>
<name>A0A0G1PC05_UNCKA</name>
<accession>A0A0G1PC05</accession>
<dbReference type="PANTHER" id="PTHR45825">
    <property type="entry name" value="GRANULE-BOUND STARCH SYNTHASE 1, CHLOROPLASTIC/AMYLOPLASTIC"/>
    <property type="match status" value="1"/>
</dbReference>
<evidence type="ECO:0000313" key="3">
    <source>
        <dbReference type="Proteomes" id="UP000034732"/>
    </source>
</evidence>
<dbReference type="InterPro" id="IPR001296">
    <property type="entry name" value="Glyco_trans_1"/>
</dbReference>
<dbReference type="Gene3D" id="3.40.50.2000">
    <property type="entry name" value="Glycogen Phosphorylase B"/>
    <property type="match status" value="2"/>
</dbReference>
<organism evidence="2 3">
    <name type="scientific">candidate division WWE3 bacterium GW2011_GWA1_46_21</name>
    <dbReference type="NCBI Taxonomy" id="1619107"/>
    <lineage>
        <taxon>Bacteria</taxon>
        <taxon>Katanobacteria</taxon>
    </lineage>
</organism>
<dbReference type="PATRIC" id="fig|1619107.3.peg.427"/>
<evidence type="ECO:0000313" key="2">
    <source>
        <dbReference type="EMBL" id="KKU30349.1"/>
    </source>
</evidence>
<gene>
    <name evidence="2" type="ORF">UX44_C0025G0001</name>
</gene>
<sequence>TWENKFLTLADNRAISISIDFDVDLANEIYEGADFILVPSKYEPCGLTQMIGMHYGTLPVVHGVGGLKDTVTEGKTGFVFNTYSVKELQRAINRACAVFKKNEKYDEMVSSALKADFSWKKSAAKYKELYERMLNGR</sequence>
<dbReference type="Proteomes" id="UP000034732">
    <property type="component" value="Unassembled WGS sequence"/>
</dbReference>
<protein>
    <submittedName>
        <fullName evidence="2">Glycogen synthase</fullName>
    </submittedName>
</protein>
<dbReference type="PANTHER" id="PTHR45825:SF11">
    <property type="entry name" value="ALPHA AMYLASE DOMAIN-CONTAINING PROTEIN"/>
    <property type="match status" value="1"/>
</dbReference>
<comment type="caution">
    <text evidence="2">The sequence shown here is derived from an EMBL/GenBank/DDBJ whole genome shotgun (WGS) entry which is preliminary data.</text>
</comment>
<dbReference type="EMBL" id="LCMF01000025">
    <property type="protein sequence ID" value="KKU30349.1"/>
    <property type="molecule type" value="Genomic_DNA"/>
</dbReference>
<proteinExistence type="predicted"/>
<dbReference type="AlphaFoldDB" id="A0A0G1PC05"/>
<reference evidence="2 3" key="1">
    <citation type="journal article" date="2015" name="Nature">
        <title>rRNA introns, odd ribosomes, and small enigmatic genomes across a large radiation of phyla.</title>
        <authorList>
            <person name="Brown C.T."/>
            <person name="Hug L.A."/>
            <person name="Thomas B.C."/>
            <person name="Sharon I."/>
            <person name="Castelle C.J."/>
            <person name="Singh A."/>
            <person name="Wilkins M.J."/>
            <person name="Williams K.H."/>
            <person name="Banfield J.F."/>
        </authorList>
    </citation>
    <scope>NUCLEOTIDE SEQUENCE [LARGE SCALE GENOMIC DNA]</scope>
</reference>
<feature type="domain" description="Glycosyl transferase family 1" evidence="1">
    <location>
        <begin position="27"/>
        <end position="104"/>
    </location>
</feature>
<evidence type="ECO:0000259" key="1">
    <source>
        <dbReference type="Pfam" id="PF00534"/>
    </source>
</evidence>
<dbReference type="Pfam" id="PF00534">
    <property type="entry name" value="Glycos_transf_1"/>
    <property type="match status" value="1"/>
</dbReference>
<feature type="non-terminal residue" evidence="2">
    <location>
        <position position="1"/>
    </location>
</feature>